<dbReference type="InterPro" id="IPR050309">
    <property type="entry name" value="Type-B_Carboxylest/Lipase"/>
</dbReference>
<dbReference type="PANTHER" id="PTHR11559">
    <property type="entry name" value="CARBOXYLESTERASE"/>
    <property type="match status" value="1"/>
</dbReference>
<dbReference type="InterPro" id="IPR029058">
    <property type="entry name" value="AB_hydrolase_fold"/>
</dbReference>
<accession>A0ABW3VKT3</accession>
<organism evidence="2 3">
    <name type="scientific">Pseudonocardia benzenivorans</name>
    <dbReference type="NCBI Taxonomy" id="228005"/>
    <lineage>
        <taxon>Bacteria</taxon>
        <taxon>Bacillati</taxon>
        <taxon>Actinomycetota</taxon>
        <taxon>Actinomycetes</taxon>
        <taxon>Pseudonocardiales</taxon>
        <taxon>Pseudonocardiaceae</taxon>
        <taxon>Pseudonocardia</taxon>
    </lineage>
</organism>
<comment type="caution">
    <text evidence="2">The sequence shown here is derived from an EMBL/GenBank/DDBJ whole genome shotgun (WGS) entry which is preliminary data.</text>
</comment>
<dbReference type="RefSeq" id="WP_346093166.1">
    <property type="nucleotide sequence ID" value="NZ_BAABKS010000074.1"/>
</dbReference>
<proteinExistence type="predicted"/>
<dbReference type="EMBL" id="JBHTMB010000161">
    <property type="protein sequence ID" value="MFD1235391.1"/>
    <property type="molecule type" value="Genomic_DNA"/>
</dbReference>
<dbReference type="SUPFAM" id="SSF53474">
    <property type="entry name" value="alpha/beta-Hydrolases"/>
    <property type="match status" value="1"/>
</dbReference>
<evidence type="ECO:0000259" key="1">
    <source>
        <dbReference type="Pfam" id="PF00135"/>
    </source>
</evidence>
<protein>
    <submittedName>
        <fullName evidence="2">Carboxylesterase family protein</fullName>
    </submittedName>
</protein>
<sequence length="378" mass="40033">MPYLTATPTVALSEGPVQGRRHRRFPQVRAFCGLPYAAPPVSFLRFAPPAPCPRSDSWSPLGGSLRGGLGAAFVEATRLTLDVWTPVDAADRPVLVWLDDERRAHDGWSRRFCAGLAAEHGVVVVAPRHRTGALGYLDLTALRDGFGNGNFGLLDQMEALTWVATHARAFGGDPTTITVSGRGEGAHAAALLAGLPRTSPLVRRLVLPVGAPPIRVQTPAQAARVGAAFLDVLEADPAARGDLREIDAEAIARAEAALGRPEGHLPFGLVAHDDLPFGDLTELLHTAPTSVDVLVGSTCAERGAGLTMWTVWRCGQDRPAERFSTAVVRTPHRSGEGYGGAFGAFVRTGDPAPADDPEMTALLRSLIGWQPLDLGAAR</sequence>
<dbReference type="Proteomes" id="UP001597182">
    <property type="component" value="Unassembled WGS sequence"/>
</dbReference>
<gene>
    <name evidence="2" type="ORF">ACFQ34_19055</name>
</gene>
<dbReference type="InterPro" id="IPR002018">
    <property type="entry name" value="CarbesteraseB"/>
</dbReference>
<keyword evidence="3" id="KW-1185">Reference proteome</keyword>
<evidence type="ECO:0000313" key="2">
    <source>
        <dbReference type="EMBL" id="MFD1235391.1"/>
    </source>
</evidence>
<dbReference type="Gene3D" id="3.40.50.1820">
    <property type="entry name" value="alpha/beta hydrolase"/>
    <property type="match status" value="1"/>
</dbReference>
<feature type="domain" description="Carboxylesterase type B" evidence="1">
    <location>
        <begin position="7"/>
        <end position="308"/>
    </location>
</feature>
<reference evidence="3" key="1">
    <citation type="journal article" date="2019" name="Int. J. Syst. Evol. Microbiol.">
        <title>The Global Catalogue of Microorganisms (GCM) 10K type strain sequencing project: providing services to taxonomists for standard genome sequencing and annotation.</title>
        <authorList>
            <consortium name="The Broad Institute Genomics Platform"/>
            <consortium name="The Broad Institute Genome Sequencing Center for Infectious Disease"/>
            <person name="Wu L."/>
            <person name="Ma J."/>
        </authorList>
    </citation>
    <scope>NUCLEOTIDE SEQUENCE [LARGE SCALE GENOMIC DNA]</scope>
    <source>
        <strain evidence="3">CCUG 49018</strain>
    </source>
</reference>
<evidence type="ECO:0000313" key="3">
    <source>
        <dbReference type="Proteomes" id="UP001597182"/>
    </source>
</evidence>
<name>A0ABW3VKT3_9PSEU</name>
<dbReference type="Pfam" id="PF00135">
    <property type="entry name" value="COesterase"/>
    <property type="match status" value="1"/>
</dbReference>